<evidence type="ECO:0000313" key="2">
    <source>
        <dbReference type="EMBL" id="KAG0314916.1"/>
    </source>
</evidence>
<dbReference type="EMBL" id="JAAAIP010000576">
    <property type="protein sequence ID" value="KAG0314916.1"/>
    <property type="molecule type" value="Genomic_DNA"/>
</dbReference>
<evidence type="ECO:0000313" key="3">
    <source>
        <dbReference type="Proteomes" id="UP000738325"/>
    </source>
</evidence>
<keyword evidence="3" id="KW-1185">Reference proteome</keyword>
<dbReference type="OrthoDB" id="2441380at2759"/>
<protein>
    <recommendedName>
        <fullName evidence="1">Cyanovirin-N domain-containing protein</fullName>
    </recommendedName>
</protein>
<proteinExistence type="predicted"/>
<comment type="caution">
    <text evidence="2">The sequence shown here is derived from an EMBL/GenBank/DDBJ whole genome shotgun (WGS) entry which is preliminary data.</text>
</comment>
<dbReference type="Gene3D" id="2.30.60.10">
    <property type="entry name" value="Cyanovirin-N"/>
    <property type="match status" value="1"/>
</dbReference>
<dbReference type="Pfam" id="PF08881">
    <property type="entry name" value="CVNH"/>
    <property type="match status" value="1"/>
</dbReference>
<feature type="domain" description="Cyanovirin-N" evidence="1">
    <location>
        <begin position="229"/>
        <end position="273"/>
    </location>
</feature>
<dbReference type="SUPFAM" id="SSF51322">
    <property type="entry name" value="Cyanovirin-N"/>
    <property type="match status" value="1"/>
</dbReference>
<sequence>MDGLNQYIRHLGNGSTGSAIDRTKVENFRRRMQYKGQHGSGPTDSLFLMDHKRNETLTKYQVSITYTAIWELQGILGDSDRNSAIKHWNLRFKCHFYDIEIDFGDEGNGKGCIGSNKALQNLPDYPLFEVRALPTVLQDILNDMKTSGRWDNYDVSANNCQHFAAAMIQSIFNKHQEEQENRNNPCCFKVDKSSITSKGEHLRQFDLNSKNPFAIFAWGSFPFAGKGDFTKTSKDISLDHGHILRAQCQAKDGEWEDSSIDLNDFIGNNNGMARILMSNILTMVSSLRYAVR</sequence>
<organism evidence="2 3">
    <name type="scientific">Dissophora globulifera</name>
    <dbReference type="NCBI Taxonomy" id="979702"/>
    <lineage>
        <taxon>Eukaryota</taxon>
        <taxon>Fungi</taxon>
        <taxon>Fungi incertae sedis</taxon>
        <taxon>Mucoromycota</taxon>
        <taxon>Mortierellomycotina</taxon>
        <taxon>Mortierellomycetes</taxon>
        <taxon>Mortierellales</taxon>
        <taxon>Mortierellaceae</taxon>
        <taxon>Dissophora</taxon>
    </lineage>
</organism>
<evidence type="ECO:0000259" key="1">
    <source>
        <dbReference type="Pfam" id="PF08881"/>
    </source>
</evidence>
<accession>A0A9P6UQ63</accession>
<gene>
    <name evidence="2" type="ORF">BGZ99_007773</name>
</gene>
<dbReference type="Proteomes" id="UP000738325">
    <property type="component" value="Unassembled WGS sequence"/>
</dbReference>
<dbReference type="InterPro" id="IPR011058">
    <property type="entry name" value="Cyanovirin-N"/>
</dbReference>
<name>A0A9P6UQ63_9FUNG</name>
<dbReference type="AlphaFoldDB" id="A0A9P6UQ63"/>
<dbReference type="InterPro" id="IPR036673">
    <property type="entry name" value="Cyanovirin-N_sf"/>
</dbReference>
<reference evidence="2" key="1">
    <citation type="journal article" date="2020" name="Fungal Divers.">
        <title>Resolving the Mortierellaceae phylogeny through synthesis of multi-gene phylogenetics and phylogenomics.</title>
        <authorList>
            <person name="Vandepol N."/>
            <person name="Liber J."/>
            <person name="Desiro A."/>
            <person name="Na H."/>
            <person name="Kennedy M."/>
            <person name="Barry K."/>
            <person name="Grigoriev I.V."/>
            <person name="Miller A.N."/>
            <person name="O'Donnell K."/>
            <person name="Stajich J.E."/>
            <person name="Bonito G."/>
        </authorList>
    </citation>
    <scope>NUCLEOTIDE SEQUENCE</scope>
    <source>
        <strain evidence="2">REB-010B</strain>
    </source>
</reference>